<feature type="transmembrane region" description="Helical" evidence="8">
    <location>
        <begin position="77"/>
        <end position="102"/>
    </location>
</feature>
<comment type="subcellular location">
    <subcellularLocation>
        <location evidence="1 8">Cell membrane</location>
        <topology evidence="1 8">Multi-pass membrane protein</topology>
    </subcellularLocation>
</comment>
<dbReference type="KEGG" id="qlo:115957902"/>
<dbReference type="PANTHER" id="PTHR36488:SF8">
    <property type="entry name" value="CASP-LIKE PROTEIN 1U1"/>
    <property type="match status" value="1"/>
</dbReference>
<dbReference type="GO" id="GO:0005886">
    <property type="term" value="C:plasma membrane"/>
    <property type="evidence" value="ECO:0007669"/>
    <property type="project" value="UniProtKB-SubCell"/>
</dbReference>
<comment type="caution">
    <text evidence="8">Lacks conserved residue(s) required for the propagation of feature annotation.</text>
</comment>
<dbReference type="EnsemblPlants" id="QL08p038716:mrna">
    <property type="protein sequence ID" value="QL08p038716:mrna"/>
    <property type="gene ID" value="QL08p038716"/>
</dbReference>
<dbReference type="AlphaFoldDB" id="A0A7N2MD25"/>
<evidence type="ECO:0000256" key="5">
    <source>
        <dbReference type="ARBA" id="ARBA00022692"/>
    </source>
</evidence>
<feature type="transmembrane region" description="Helical" evidence="8">
    <location>
        <begin position="132"/>
        <end position="155"/>
    </location>
</feature>
<keyword evidence="7 8" id="KW-0472">Membrane</keyword>
<proteinExistence type="inferred from homology"/>
<evidence type="ECO:0000259" key="10">
    <source>
        <dbReference type="Pfam" id="PF04535"/>
    </source>
</evidence>
<evidence type="ECO:0000313" key="11">
    <source>
        <dbReference type="EnsemblPlants" id="QL08p038716:mrna"/>
    </source>
</evidence>
<sequence length="163" mass="17667">MAKTKRLCTLLCRLMALGATVSAAIVMATSHEKANFYSVSFEAKYSHTPAFKYFMIANAIVSVYGVLVLFLPSESLLWRLVVALDVVFTMLLTSSISAALAIAQVGKHGNSYAGWLPICGQVPNYCGHVKGALVAGFIGVILYLLLILYSIHSVLDPLLLRKN</sequence>
<feature type="transmembrane region" description="Helical" evidence="8">
    <location>
        <begin position="50"/>
        <end position="70"/>
    </location>
</feature>
<dbReference type="GeneID" id="115957902"/>
<dbReference type="PANTHER" id="PTHR36488">
    <property type="entry name" value="CASP-LIKE PROTEIN 1U1"/>
    <property type="match status" value="1"/>
</dbReference>
<gene>
    <name evidence="11" type="primary">LOC115957902</name>
</gene>
<dbReference type="OrthoDB" id="1906221at2759"/>
<dbReference type="InParanoid" id="A0A7N2MD25"/>
<evidence type="ECO:0000313" key="12">
    <source>
        <dbReference type="Proteomes" id="UP000594261"/>
    </source>
</evidence>
<evidence type="ECO:0000256" key="7">
    <source>
        <dbReference type="ARBA" id="ARBA00023136"/>
    </source>
</evidence>
<dbReference type="NCBIfam" id="TIGR01569">
    <property type="entry name" value="A_tha_TIGR01569"/>
    <property type="match status" value="1"/>
</dbReference>
<keyword evidence="12" id="KW-1185">Reference proteome</keyword>
<protein>
    <recommendedName>
        <fullName evidence="8">CASP-like protein</fullName>
    </recommendedName>
</protein>
<feature type="chain" id="PRO_5029735611" description="CASP-like protein" evidence="9">
    <location>
        <begin position="24"/>
        <end position="163"/>
    </location>
</feature>
<dbReference type="InterPro" id="IPR006702">
    <property type="entry name" value="CASP_dom"/>
</dbReference>
<dbReference type="Gramene" id="QL08p038716:mrna">
    <property type="protein sequence ID" value="QL08p038716:mrna"/>
    <property type="gene ID" value="QL08p038716"/>
</dbReference>
<accession>A0A7N2MD25</accession>
<evidence type="ECO:0000256" key="1">
    <source>
        <dbReference type="ARBA" id="ARBA00004651"/>
    </source>
</evidence>
<dbReference type="Pfam" id="PF04535">
    <property type="entry name" value="CASP_dom"/>
    <property type="match status" value="1"/>
</dbReference>
<reference evidence="11" key="2">
    <citation type="submission" date="2021-01" db="UniProtKB">
        <authorList>
            <consortium name="EnsemblPlants"/>
        </authorList>
    </citation>
    <scope>IDENTIFICATION</scope>
</reference>
<comment type="similarity">
    <text evidence="2 8">Belongs to the Casparian strip membrane proteins (CASP) family.</text>
</comment>
<evidence type="ECO:0000256" key="9">
    <source>
        <dbReference type="SAM" id="SignalP"/>
    </source>
</evidence>
<keyword evidence="5 8" id="KW-0812">Transmembrane</keyword>
<feature type="signal peptide" evidence="9">
    <location>
        <begin position="1"/>
        <end position="23"/>
    </location>
</feature>
<reference evidence="11 12" key="1">
    <citation type="journal article" date="2016" name="G3 (Bethesda)">
        <title>First Draft Assembly and Annotation of the Genome of a California Endemic Oak Quercus lobata Nee (Fagaceae).</title>
        <authorList>
            <person name="Sork V.L."/>
            <person name="Fitz-Gibbon S.T."/>
            <person name="Puiu D."/>
            <person name="Crepeau M."/>
            <person name="Gugger P.F."/>
            <person name="Sherman R."/>
            <person name="Stevens K."/>
            <person name="Langley C.H."/>
            <person name="Pellegrini M."/>
            <person name="Salzberg S.L."/>
        </authorList>
    </citation>
    <scope>NUCLEOTIDE SEQUENCE [LARGE SCALE GENOMIC DNA]</scope>
    <source>
        <strain evidence="11 12">cv. SW786</strain>
    </source>
</reference>
<keyword evidence="9" id="KW-0732">Signal</keyword>
<evidence type="ECO:0000256" key="4">
    <source>
        <dbReference type="ARBA" id="ARBA00022475"/>
    </source>
</evidence>
<evidence type="ECO:0000256" key="8">
    <source>
        <dbReference type="RuleBase" id="RU361233"/>
    </source>
</evidence>
<feature type="domain" description="Casparian strip membrane protein" evidence="10">
    <location>
        <begin position="5"/>
        <end position="142"/>
    </location>
</feature>
<name>A0A7N2MD25_QUELO</name>
<evidence type="ECO:0000256" key="6">
    <source>
        <dbReference type="ARBA" id="ARBA00022989"/>
    </source>
</evidence>
<dbReference type="Proteomes" id="UP000594261">
    <property type="component" value="Chromosome 8"/>
</dbReference>
<dbReference type="InterPro" id="IPR006459">
    <property type="entry name" value="CASP/CASPL"/>
</dbReference>
<keyword evidence="6 8" id="KW-1133">Transmembrane helix</keyword>
<evidence type="ECO:0000256" key="3">
    <source>
        <dbReference type="ARBA" id="ARBA00011489"/>
    </source>
</evidence>
<evidence type="ECO:0000256" key="2">
    <source>
        <dbReference type="ARBA" id="ARBA00007651"/>
    </source>
</evidence>
<dbReference type="RefSeq" id="XP_030932102.1">
    <property type="nucleotide sequence ID" value="XM_031076242.1"/>
</dbReference>
<organism evidence="11 12">
    <name type="scientific">Quercus lobata</name>
    <name type="common">Valley oak</name>
    <dbReference type="NCBI Taxonomy" id="97700"/>
    <lineage>
        <taxon>Eukaryota</taxon>
        <taxon>Viridiplantae</taxon>
        <taxon>Streptophyta</taxon>
        <taxon>Embryophyta</taxon>
        <taxon>Tracheophyta</taxon>
        <taxon>Spermatophyta</taxon>
        <taxon>Magnoliopsida</taxon>
        <taxon>eudicotyledons</taxon>
        <taxon>Gunneridae</taxon>
        <taxon>Pentapetalae</taxon>
        <taxon>rosids</taxon>
        <taxon>fabids</taxon>
        <taxon>Fagales</taxon>
        <taxon>Fagaceae</taxon>
        <taxon>Quercus</taxon>
    </lineage>
</organism>
<dbReference type="OMA" id="PKFCDQI"/>
<keyword evidence="4 8" id="KW-1003">Cell membrane</keyword>
<dbReference type="InterPro" id="IPR044173">
    <property type="entry name" value="CASPL"/>
</dbReference>
<comment type="subunit">
    <text evidence="3 8">Homodimer and heterodimers.</text>
</comment>
<dbReference type="EMBL" id="LRBV02000008">
    <property type="status" value="NOT_ANNOTATED_CDS"/>
    <property type="molecule type" value="Genomic_DNA"/>
</dbReference>